<feature type="domain" description="RING-type" evidence="15">
    <location>
        <begin position="4"/>
        <end position="55"/>
    </location>
</feature>
<evidence type="ECO:0000259" key="15">
    <source>
        <dbReference type="PROSITE" id="PS50089"/>
    </source>
</evidence>
<comment type="pathway">
    <text evidence="3">Protein modification; protein ubiquitination.</text>
</comment>
<dbReference type="PROSITE" id="PS50089">
    <property type="entry name" value="ZF_RING_2"/>
    <property type="match status" value="1"/>
</dbReference>
<evidence type="ECO:0000256" key="14">
    <source>
        <dbReference type="PROSITE-ProRule" id="PRU00175"/>
    </source>
</evidence>
<evidence type="ECO:0000256" key="12">
    <source>
        <dbReference type="ARBA" id="ARBA00022989"/>
    </source>
</evidence>
<dbReference type="PROSITE" id="PS51873">
    <property type="entry name" value="TRIAD"/>
    <property type="match status" value="1"/>
</dbReference>
<evidence type="ECO:0000259" key="16">
    <source>
        <dbReference type="PROSITE" id="PS51873"/>
    </source>
</evidence>
<keyword evidence="10" id="KW-0833">Ubl conjugation pathway</keyword>
<dbReference type="GO" id="GO:0008270">
    <property type="term" value="F:zinc ion binding"/>
    <property type="evidence" value="ECO:0007669"/>
    <property type="project" value="UniProtKB-KW"/>
</dbReference>
<dbReference type="InterPro" id="IPR017907">
    <property type="entry name" value="Znf_RING_CS"/>
</dbReference>
<evidence type="ECO:0000256" key="10">
    <source>
        <dbReference type="ARBA" id="ARBA00022786"/>
    </source>
</evidence>
<evidence type="ECO:0000256" key="6">
    <source>
        <dbReference type="ARBA" id="ARBA00022692"/>
    </source>
</evidence>
<organism evidence="17 18">
    <name type="scientific">Paramecium sonneborni</name>
    <dbReference type="NCBI Taxonomy" id="65129"/>
    <lineage>
        <taxon>Eukaryota</taxon>
        <taxon>Sar</taxon>
        <taxon>Alveolata</taxon>
        <taxon>Ciliophora</taxon>
        <taxon>Intramacronucleata</taxon>
        <taxon>Oligohymenophorea</taxon>
        <taxon>Peniculida</taxon>
        <taxon>Parameciidae</taxon>
        <taxon>Paramecium</taxon>
    </lineage>
</organism>
<dbReference type="InterPro" id="IPR002867">
    <property type="entry name" value="IBR_dom"/>
</dbReference>
<proteinExistence type="predicted"/>
<dbReference type="EC" id="2.3.2.31" evidence="4"/>
<keyword evidence="18" id="KW-1185">Reference proteome</keyword>
<comment type="subcellular location">
    <subcellularLocation>
        <location evidence="2">Membrane</location>
        <topology evidence="2">Single-pass membrane protein</topology>
    </subcellularLocation>
</comment>
<evidence type="ECO:0000256" key="9">
    <source>
        <dbReference type="ARBA" id="ARBA00022771"/>
    </source>
</evidence>
<evidence type="ECO:0000256" key="5">
    <source>
        <dbReference type="ARBA" id="ARBA00022679"/>
    </source>
</evidence>
<keyword evidence="11" id="KW-0862">Zinc</keyword>
<evidence type="ECO:0000256" key="2">
    <source>
        <dbReference type="ARBA" id="ARBA00004167"/>
    </source>
</evidence>
<evidence type="ECO:0000256" key="8">
    <source>
        <dbReference type="ARBA" id="ARBA00022737"/>
    </source>
</evidence>
<evidence type="ECO:0000256" key="13">
    <source>
        <dbReference type="ARBA" id="ARBA00023136"/>
    </source>
</evidence>
<dbReference type="InterPro" id="IPR044066">
    <property type="entry name" value="TRIAD_supradom"/>
</dbReference>
<name>A0A8S1NGV0_9CILI</name>
<dbReference type="AlphaFoldDB" id="A0A8S1NGV0"/>
<keyword evidence="6" id="KW-0812">Transmembrane</keyword>
<evidence type="ECO:0000256" key="11">
    <source>
        <dbReference type="ARBA" id="ARBA00022833"/>
    </source>
</evidence>
<evidence type="ECO:0000256" key="3">
    <source>
        <dbReference type="ARBA" id="ARBA00004906"/>
    </source>
</evidence>
<dbReference type="Proteomes" id="UP000692954">
    <property type="component" value="Unassembled WGS sequence"/>
</dbReference>
<keyword evidence="5" id="KW-0808">Transferase</keyword>
<comment type="catalytic activity">
    <reaction evidence="1">
        <text>[E2 ubiquitin-conjugating enzyme]-S-ubiquitinyl-L-cysteine + [acceptor protein]-L-lysine = [E2 ubiquitin-conjugating enzyme]-L-cysteine + [acceptor protein]-N(6)-ubiquitinyl-L-lysine.</text>
        <dbReference type="EC" id="2.3.2.31"/>
    </reaction>
</comment>
<feature type="domain" description="RING-type" evidence="16">
    <location>
        <begin position="1"/>
        <end position="212"/>
    </location>
</feature>
<dbReference type="Pfam" id="PF14634">
    <property type="entry name" value="zf-RING_5"/>
    <property type="match status" value="1"/>
</dbReference>
<dbReference type="Pfam" id="PF01485">
    <property type="entry name" value="IBR"/>
    <property type="match status" value="1"/>
</dbReference>
<dbReference type="GO" id="GO:0061630">
    <property type="term" value="F:ubiquitin protein ligase activity"/>
    <property type="evidence" value="ECO:0007669"/>
    <property type="project" value="UniProtKB-EC"/>
</dbReference>
<evidence type="ECO:0000256" key="7">
    <source>
        <dbReference type="ARBA" id="ARBA00022723"/>
    </source>
</evidence>
<keyword evidence="9 14" id="KW-0863">Zinc-finger</keyword>
<dbReference type="PROSITE" id="PS00518">
    <property type="entry name" value="ZF_RING_1"/>
    <property type="match status" value="1"/>
</dbReference>
<dbReference type="GO" id="GO:0005737">
    <property type="term" value="C:cytoplasm"/>
    <property type="evidence" value="ECO:0007669"/>
    <property type="project" value="UniProtKB-ARBA"/>
</dbReference>
<dbReference type="PANTHER" id="PTHR11685">
    <property type="entry name" value="RBR FAMILY RING FINGER AND IBR DOMAIN-CONTAINING"/>
    <property type="match status" value="1"/>
</dbReference>
<dbReference type="GO" id="GO:0031090">
    <property type="term" value="C:organelle membrane"/>
    <property type="evidence" value="ECO:0007669"/>
    <property type="project" value="UniProtKB-ARBA"/>
</dbReference>
<protein>
    <recommendedName>
        <fullName evidence="4">RBR-type E3 ubiquitin transferase</fullName>
        <ecNumber evidence="4">2.3.2.31</ecNumber>
    </recommendedName>
</protein>
<dbReference type="SMART" id="SM00184">
    <property type="entry name" value="RING"/>
    <property type="match status" value="1"/>
</dbReference>
<accession>A0A8S1NGV0</accession>
<reference evidence="17" key="1">
    <citation type="submission" date="2021-01" db="EMBL/GenBank/DDBJ databases">
        <authorList>
            <consortium name="Genoscope - CEA"/>
            <person name="William W."/>
        </authorList>
    </citation>
    <scope>NUCLEOTIDE SEQUENCE</scope>
</reference>
<keyword evidence="7" id="KW-0479">Metal-binding</keyword>
<evidence type="ECO:0000256" key="4">
    <source>
        <dbReference type="ARBA" id="ARBA00012251"/>
    </source>
</evidence>
<comment type="caution">
    <text evidence="17">The sequence shown here is derived from an EMBL/GenBank/DDBJ whole genome shotgun (WGS) entry which is preliminary data.</text>
</comment>
<keyword evidence="12" id="KW-1133">Transmembrane helix</keyword>
<keyword evidence="13" id="KW-0472">Membrane</keyword>
<sequence length="314" mass="37197">MIDCNICYCSYEEEKCFTLPNCLHQFCKDCLSQQFETKINENQIDLSDFKCPQCNRLFNPEIIENFLPPNLFKKYCDFALQFNKIMGLEDHELLTNCLNEKCIEKFIIWKDAEYMQCPSCKVKFCRKCSLEYHQDKGIDCEKQKELHKDGFYFEMKKTLKICRCPKCKNLCEKISGCNFMYCRCKTNFCFLCDVELIEAYHSSHFQKNDPYNSPCRVWYNGTWVDPDKVPKIIAETKQQIEQVDQIVEKENKIPCPNCQSKQKMICQLLYFDKIIQCSSVKCQQKAFCISCKKQVNLNDPMSHFNVQSNQCKFI</sequence>
<keyword evidence="8" id="KW-0677">Repeat</keyword>
<gene>
    <name evidence="17" type="ORF">PSON_ATCC_30995.1.T0570171</name>
</gene>
<dbReference type="InterPro" id="IPR031127">
    <property type="entry name" value="E3_UB_ligase_RBR"/>
</dbReference>
<dbReference type="OrthoDB" id="422495at2759"/>
<dbReference type="FunFam" id="1.20.120.1750:FF:000044">
    <property type="entry name" value="RBR-type E3 ubiquitin transferase"/>
    <property type="match status" value="1"/>
</dbReference>
<evidence type="ECO:0000313" key="18">
    <source>
        <dbReference type="Proteomes" id="UP000692954"/>
    </source>
</evidence>
<evidence type="ECO:0000256" key="1">
    <source>
        <dbReference type="ARBA" id="ARBA00001798"/>
    </source>
</evidence>
<dbReference type="FunFam" id="3.30.40.10:FF:000051">
    <property type="entry name" value="RBR-type E3 ubiquitin transferase"/>
    <property type="match status" value="1"/>
</dbReference>
<evidence type="ECO:0000313" key="17">
    <source>
        <dbReference type="EMBL" id="CAD8091272.1"/>
    </source>
</evidence>
<dbReference type="EMBL" id="CAJJDN010000057">
    <property type="protein sequence ID" value="CAD8091272.1"/>
    <property type="molecule type" value="Genomic_DNA"/>
</dbReference>
<dbReference type="InterPro" id="IPR001841">
    <property type="entry name" value="Znf_RING"/>
</dbReference>
<dbReference type="GO" id="GO:0016567">
    <property type="term" value="P:protein ubiquitination"/>
    <property type="evidence" value="ECO:0007669"/>
    <property type="project" value="InterPro"/>
</dbReference>